<accession>A0ABD0U781</accession>
<protein>
    <submittedName>
        <fullName evidence="1">Uncharacterized protein</fullName>
    </submittedName>
</protein>
<organism evidence="1 2">
    <name type="scientific">Dendrobium thyrsiflorum</name>
    <name type="common">Pinecone-like raceme dendrobium</name>
    <name type="synonym">Orchid</name>
    <dbReference type="NCBI Taxonomy" id="117978"/>
    <lineage>
        <taxon>Eukaryota</taxon>
        <taxon>Viridiplantae</taxon>
        <taxon>Streptophyta</taxon>
        <taxon>Embryophyta</taxon>
        <taxon>Tracheophyta</taxon>
        <taxon>Spermatophyta</taxon>
        <taxon>Magnoliopsida</taxon>
        <taxon>Liliopsida</taxon>
        <taxon>Asparagales</taxon>
        <taxon>Orchidaceae</taxon>
        <taxon>Epidendroideae</taxon>
        <taxon>Malaxideae</taxon>
        <taxon>Dendrobiinae</taxon>
        <taxon>Dendrobium</taxon>
    </lineage>
</organism>
<gene>
    <name evidence="1" type="ORF">M5K25_022740</name>
</gene>
<reference evidence="1 2" key="1">
    <citation type="journal article" date="2024" name="Plant Biotechnol. J.">
        <title>Dendrobium thyrsiflorum genome and its molecular insights into genes involved in important horticultural traits.</title>
        <authorList>
            <person name="Chen B."/>
            <person name="Wang J.Y."/>
            <person name="Zheng P.J."/>
            <person name="Li K.L."/>
            <person name="Liang Y.M."/>
            <person name="Chen X.F."/>
            <person name="Zhang C."/>
            <person name="Zhao X."/>
            <person name="He X."/>
            <person name="Zhang G.Q."/>
            <person name="Liu Z.J."/>
            <person name="Xu Q."/>
        </authorList>
    </citation>
    <scope>NUCLEOTIDE SEQUENCE [LARGE SCALE GENOMIC DNA]</scope>
    <source>
        <strain evidence="1">GZMU011</strain>
    </source>
</reference>
<comment type="caution">
    <text evidence="1">The sequence shown here is derived from an EMBL/GenBank/DDBJ whole genome shotgun (WGS) entry which is preliminary data.</text>
</comment>
<dbReference type="AlphaFoldDB" id="A0ABD0U781"/>
<dbReference type="PANTHER" id="PTHR31509">
    <property type="entry name" value="BPS1-LIKE PROTEIN"/>
    <property type="match status" value="1"/>
</dbReference>
<name>A0ABD0U781_DENTH</name>
<evidence type="ECO:0000313" key="2">
    <source>
        <dbReference type="Proteomes" id="UP001552299"/>
    </source>
</evidence>
<dbReference type="Proteomes" id="UP001552299">
    <property type="component" value="Unassembled WGS sequence"/>
</dbReference>
<keyword evidence="2" id="KW-1185">Reference proteome</keyword>
<dbReference type="EMBL" id="JANQDX010000017">
    <property type="protein sequence ID" value="KAL0908255.1"/>
    <property type="molecule type" value="Genomic_DNA"/>
</dbReference>
<sequence length="271" mass="30855">MGRSVARFFRRTSQSTRSLFSKELDTFYINSLVKDLKQLDQSLSDGSISLQWSVEAMKILKKIQVEQLTLLKNFTVTISHGAHEDGWVNQYMQDSIAMLDFCNSLKFSVARMSRYCMMVELIIENQAVSSKTIKFDEKLVSESQKYLCVKMMRETIRLGCRVQAKRKGKENKGITAAMLAAKRTMVVVSVLLVSAIVSPVSIELGSSDLHCRFPQLKPFVDILSILLCRFQERAFAALKSSGFMLYEHEIVGRMIVDLQAQVDKEVKDRDI</sequence>
<proteinExistence type="predicted"/>
<evidence type="ECO:0000313" key="1">
    <source>
        <dbReference type="EMBL" id="KAL0908255.1"/>
    </source>
</evidence>